<evidence type="ECO:0000256" key="2">
    <source>
        <dbReference type="ARBA" id="ARBA00022980"/>
    </source>
</evidence>
<dbReference type="InterPro" id="IPR022803">
    <property type="entry name" value="Ribosomal_uL5_dom_sf"/>
</dbReference>
<dbReference type="GO" id="GO:1990904">
    <property type="term" value="C:ribonucleoprotein complex"/>
    <property type="evidence" value="ECO:0007669"/>
    <property type="project" value="UniProtKB-KW"/>
</dbReference>
<dbReference type="Pfam" id="PF00281">
    <property type="entry name" value="Ribosomal_L5"/>
    <property type="match status" value="1"/>
</dbReference>
<dbReference type="PROSITE" id="PS00358">
    <property type="entry name" value="RIBOSOMAL_L5"/>
    <property type="match status" value="1"/>
</dbReference>
<dbReference type="InterPro" id="IPR020930">
    <property type="entry name" value="Ribosomal_uL5_bac-type"/>
</dbReference>
<dbReference type="GO" id="GO:0003735">
    <property type="term" value="F:structural constituent of ribosome"/>
    <property type="evidence" value="ECO:0007669"/>
    <property type="project" value="InterPro"/>
</dbReference>
<comment type="similarity">
    <text evidence="1 5 6">Belongs to the universal ribosomal protein uL5 family.</text>
</comment>
<evidence type="ECO:0000313" key="9">
    <source>
        <dbReference type="EMBL" id="KKU07351.1"/>
    </source>
</evidence>
<dbReference type="GO" id="GO:0019843">
    <property type="term" value="F:rRNA binding"/>
    <property type="evidence" value="ECO:0007669"/>
    <property type="project" value="UniProtKB-UniRule"/>
</dbReference>
<dbReference type="GO" id="GO:0005840">
    <property type="term" value="C:ribosome"/>
    <property type="evidence" value="ECO:0007669"/>
    <property type="project" value="UniProtKB-KW"/>
</dbReference>
<evidence type="ECO:0000259" key="7">
    <source>
        <dbReference type="Pfam" id="PF00281"/>
    </source>
</evidence>
<dbReference type="PIRSF" id="PIRSF002161">
    <property type="entry name" value="Ribosomal_L5"/>
    <property type="match status" value="1"/>
</dbReference>
<dbReference type="NCBIfam" id="NF000585">
    <property type="entry name" value="PRK00010.1"/>
    <property type="match status" value="1"/>
</dbReference>
<dbReference type="Gene3D" id="3.30.1440.10">
    <property type="match status" value="1"/>
</dbReference>
<keyword evidence="5" id="KW-0694">RNA-binding</keyword>
<gene>
    <name evidence="5" type="primary">rplE</name>
    <name evidence="9" type="ORF">UX10_C0012G0033</name>
</gene>
<keyword evidence="5" id="KW-0699">rRNA-binding</keyword>
<feature type="domain" description="Large ribosomal subunit protein uL5 N-terminal" evidence="7">
    <location>
        <begin position="26"/>
        <end position="79"/>
    </location>
</feature>
<dbReference type="InterPro" id="IPR002132">
    <property type="entry name" value="Ribosomal_uL5"/>
</dbReference>
<keyword evidence="3 5" id="KW-0687">Ribonucleoprotein</keyword>
<dbReference type="GO" id="GO:0000049">
    <property type="term" value="F:tRNA binding"/>
    <property type="evidence" value="ECO:0007669"/>
    <property type="project" value="UniProtKB-UniRule"/>
</dbReference>
<organism evidence="9 10">
    <name type="scientific">Candidatus Magasanikbacteria bacterium GW2011_GWA2_45_39</name>
    <dbReference type="NCBI Taxonomy" id="1619041"/>
    <lineage>
        <taxon>Bacteria</taxon>
        <taxon>Candidatus Magasanikiibacteriota</taxon>
    </lineage>
</organism>
<dbReference type="EMBL" id="LCKX01000012">
    <property type="protein sequence ID" value="KKU07351.1"/>
    <property type="molecule type" value="Genomic_DNA"/>
</dbReference>
<dbReference type="AlphaFoldDB" id="A0A0G1MG95"/>
<keyword evidence="5" id="KW-0820">tRNA-binding</keyword>
<protein>
    <recommendedName>
        <fullName evidence="4 5">Large ribosomal subunit protein uL5</fullName>
    </recommendedName>
</protein>
<reference evidence="9 10" key="1">
    <citation type="journal article" date="2015" name="Nature">
        <title>rRNA introns, odd ribosomes, and small enigmatic genomes across a large radiation of phyla.</title>
        <authorList>
            <person name="Brown C.T."/>
            <person name="Hug L.A."/>
            <person name="Thomas B.C."/>
            <person name="Sharon I."/>
            <person name="Castelle C.J."/>
            <person name="Singh A."/>
            <person name="Wilkins M.J."/>
            <person name="Williams K.H."/>
            <person name="Banfield J.F."/>
        </authorList>
    </citation>
    <scope>NUCLEOTIDE SEQUENCE [LARGE SCALE GENOMIC DNA]</scope>
</reference>
<evidence type="ECO:0000256" key="4">
    <source>
        <dbReference type="ARBA" id="ARBA00035245"/>
    </source>
</evidence>
<sequence>MSLKEKYISEIRVKLQDSFHYKSAARAPRFTKVVVNVGFGKLLKESKIQETIGSTLERITGQKPVFTKARKSISNFKVREGQVIGAKVTLRGSRMYDFLDKLINITFPRTRDFRGLSEKSFDRRGNFAIGFKEHVAFPEVRSDEVERLHGLEVAVTTDAKTTEEAKMLFRFAGFPLQKITK</sequence>
<evidence type="ECO:0000256" key="6">
    <source>
        <dbReference type="RuleBase" id="RU003930"/>
    </source>
</evidence>
<dbReference type="InterPro" id="IPR031310">
    <property type="entry name" value="Ribosomal_uL5_N"/>
</dbReference>
<feature type="domain" description="Large ribosomal subunit protein uL5 C-terminal" evidence="8">
    <location>
        <begin position="84"/>
        <end position="175"/>
    </location>
</feature>
<evidence type="ECO:0000259" key="8">
    <source>
        <dbReference type="Pfam" id="PF00673"/>
    </source>
</evidence>
<dbReference type="PANTHER" id="PTHR11994">
    <property type="entry name" value="60S RIBOSOMAL PROTEIN L11-RELATED"/>
    <property type="match status" value="1"/>
</dbReference>
<dbReference type="PATRIC" id="fig|1619041.3.peg.430"/>
<evidence type="ECO:0000256" key="1">
    <source>
        <dbReference type="ARBA" id="ARBA00008553"/>
    </source>
</evidence>
<evidence type="ECO:0000256" key="5">
    <source>
        <dbReference type="HAMAP-Rule" id="MF_01333"/>
    </source>
</evidence>
<dbReference type="Pfam" id="PF00673">
    <property type="entry name" value="Ribosomal_L5_C"/>
    <property type="match status" value="1"/>
</dbReference>
<keyword evidence="2 5" id="KW-0689">Ribosomal protein</keyword>
<comment type="caution">
    <text evidence="9">The sequence shown here is derived from an EMBL/GenBank/DDBJ whole genome shotgun (WGS) entry which is preliminary data.</text>
</comment>
<proteinExistence type="inferred from homology"/>
<dbReference type="InterPro" id="IPR020929">
    <property type="entry name" value="Ribosomal_uL5_CS"/>
</dbReference>
<name>A0A0G1MG95_9BACT</name>
<dbReference type="Proteomes" id="UP000033999">
    <property type="component" value="Unassembled WGS sequence"/>
</dbReference>
<comment type="subunit">
    <text evidence="5">Part of the 50S ribosomal subunit; part of the 5S rRNA/L5/L18/L25 subcomplex. Contacts the 5S rRNA and the P site tRNA. Forms a bridge to the 30S subunit in the 70S ribosome.</text>
</comment>
<dbReference type="HAMAP" id="MF_01333_B">
    <property type="entry name" value="Ribosomal_uL5_B"/>
    <property type="match status" value="1"/>
</dbReference>
<comment type="function">
    <text evidence="5">This is 1 of the proteins that bind and probably mediate the attachment of the 5S RNA into the large ribosomal subunit, where it forms part of the central protuberance. In the 70S ribosome it contacts protein S13 of the 30S subunit (bridge B1b), connecting the 2 subunits; this bridge is implicated in subunit movement. Contacts the P site tRNA; the 5S rRNA and some of its associated proteins might help stabilize positioning of ribosome-bound tRNAs.</text>
</comment>
<dbReference type="GO" id="GO:0006412">
    <property type="term" value="P:translation"/>
    <property type="evidence" value="ECO:0007669"/>
    <property type="project" value="UniProtKB-UniRule"/>
</dbReference>
<evidence type="ECO:0000256" key="3">
    <source>
        <dbReference type="ARBA" id="ARBA00023274"/>
    </source>
</evidence>
<dbReference type="InterPro" id="IPR031309">
    <property type="entry name" value="Ribosomal_uL5_C"/>
</dbReference>
<dbReference type="SUPFAM" id="SSF55282">
    <property type="entry name" value="RL5-like"/>
    <property type="match status" value="1"/>
</dbReference>
<dbReference type="FunFam" id="3.30.1440.10:FF:000001">
    <property type="entry name" value="50S ribosomal protein L5"/>
    <property type="match status" value="1"/>
</dbReference>
<evidence type="ECO:0000313" key="10">
    <source>
        <dbReference type="Proteomes" id="UP000033999"/>
    </source>
</evidence>
<accession>A0A0G1MG95</accession>